<evidence type="ECO:0000313" key="6">
    <source>
        <dbReference type="Proteomes" id="UP000777935"/>
    </source>
</evidence>
<keyword evidence="6" id="KW-1185">Reference proteome</keyword>
<keyword evidence="2" id="KW-0238">DNA-binding</keyword>
<dbReference type="Pfam" id="PF01037">
    <property type="entry name" value="AsnC_trans_reg"/>
    <property type="match status" value="1"/>
</dbReference>
<keyword evidence="1" id="KW-0805">Transcription regulation</keyword>
<dbReference type="InterPro" id="IPR036388">
    <property type="entry name" value="WH-like_DNA-bd_sf"/>
</dbReference>
<dbReference type="SMART" id="SM00344">
    <property type="entry name" value="HTH_ASNC"/>
    <property type="match status" value="1"/>
</dbReference>
<dbReference type="Gene3D" id="3.30.70.920">
    <property type="match status" value="1"/>
</dbReference>
<dbReference type="Pfam" id="PF13404">
    <property type="entry name" value="HTH_AsnC-type"/>
    <property type="match status" value="1"/>
</dbReference>
<proteinExistence type="predicted"/>
<comment type="caution">
    <text evidence="5">The sequence shown here is derived from an EMBL/GenBank/DDBJ whole genome shotgun (WGS) entry which is preliminary data.</text>
</comment>
<dbReference type="InterPro" id="IPR019887">
    <property type="entry name" value="Tscrpt_reg_AsnC/Lrp_C"/>
</dbReference>
<dbReference type="InterPro" id="IPR000485">
    <property type="entry name" value="AsnC-type_HTH_dom"/>
</dbReference>
<dbReference type="PRINTS" id="PR00033">
    <property type="entry name" value="HTHASNC"/>
</dbReference>
<dbReference type="Proteomes" id="UP000777935">
    <property type="component" value="Unassembled WGS sequence"/>
</dbReference>
<dbReference type="PANTHER" id="PTHR30154">
    <property type="entry name" value="LEUCINE-RESPONSIVE REGULATORY PROTEIN"/>
    <property type="match status" value="1"/>
</dbReference>
<evidence type="ECO:0000256" key="3">
    <source>
        <dbReference type="ARBA" id="ARBA00023163"/>
    </source>
</evidence>
<accession>A0ABX2IQK8</accession>
<protein>
    <submittedName>
        <fullName evidence="5">Lrp/AsnC family transcriptional regulator</fullName>
    </submittedName>
</protein>
<dbReference type="CDD" id="cd00090">
    <property type="entry name" value="HTH_ARSR"/>
    <property type="match status" value="1"/>
</dbReference>
<name>A0ABX2IQK8_9RHOB</name>
<dbReference type="EMBL" id="JABUFE010000005">
    <property type="protein sequence ID" value="NSX55167.1"/>
    <property type="molecule type" value="Genomic_DNA"/>
</dbReference>
<dbReference type="PROSITE" id="PS50956">
    <property type="entry name" value="HTH_ASNC_2"/>
    <property type="match status" value="1"/>
</dbReference>
<evidence type="ECO:0000313" key="5">
    <source>
        <dbReference type="EMBL" id="NSX55167.1"/>
    </source>
</evidence>
<dbReference type="RefSeq" id="WP_174137935.1">
    <property type="nucleotide sequence ID" value="NZ_JABUFE010000005.1"/>
</dbReference>
<evidence type="ECO:0000256" key="1">
    <source>
        <dbReference type="ARBA" id="ARBA00023015"/>
    </source>
</evidence>
<dbReference type="InterPro" id="IPR036390">
    <property type="entry name" value="WH_DNA-bd_sf"/>
</dbReference>
<dbReference type="PROSITE" id="PS00519">
    <property type="entry name" value="HTH_ASNC_1"/>
    <property type="match status" value="1"/>
</dbReference>
<organism evidence="5 6">
    <name type="scientific">Parasulfitobacter algicola</name>
    <dbReference type="NCBI Taxonomy" id="2614809"/>
    <lineage>
        <taxon>Bacteria</taxon>
        <taxon>Pseudomonadati</taxon>
        <taxon>Pseudomonadota</taxon>
        <taxon>Alphaproteobacteria</taxon>
        <taxon>Rhodobacterales</taxon>
        <taxon>Roseobacteraceae</taxon>
        <taxon>Parasulfitobacter</taxon>
    </lineage>
</organism>
<evidence type="ECO:0000256" key="2">
    <source>
        <dbReference type="ARBA" id="ARBA00023125"/>
    </source>
</evidence>
<reference evidence="5 6" key="1">
    <citation type="submission" date="2020-06" db="EMBL/GenBank/DDBJ databases">
        <title>Sulfitobacter algicola sp. nov., isolated from green algae.</title>
        <authorList>
            <person name="Wang C."/>
        </authorList>
    </citation>
    <scope>NUCLEOTIDE SEQUENCE [LARGE SCALE GENOMIC DNA]</scope>
    <source>
        <strain evidence="5 6">1151</strain>
    </source>
</reference>
<gene>
    <name evidence="5" type="ORF">HRQ87_10165</name>
</gene>
<dbReference type="SUPFAM" id="SSF54909">
    <property type="entry name" value="Dimeric alpha+beta barrel"/>
    <property type="match status" value="1"/>
</dbReference>
<dbReference type="InterPro" id="IPR019885">
    <property type="entry name" value="Tscrpt_reg_HTH_AsnC-type_CS"/>
</dbReference>
<dbReference type="InterPro" id="IPR011008">
    <property type="entry name" value="Dimeric_a/b-barrel"/>
</dbReference>
<evidence type="ECO:0000259" key="4">
    <source>
        <dbReference type="PROSITE" id="PS50956"/>
    </source>
</evidence>
<sequence length="174" mass="18629">MKNTDHIPQNAASVRALDAIDRKILGELGRDATLSFSDLSQRVGLSAPAVHERVKRLKAAGVIKRTVAILDGPALGKTLLAFVHVDTTGWGKTAALMALAKLPEVEEIHSATGDTCLIMKVRVASSEALEGLLSQLYDVDGVRSTRTYVALSTHLERTVQADISDELALGPHIK</sequence>
<feature type="domain" description="HTH asnC-type" evidence="4">
    <location>
        <begin position="17"/>
        <end position="78"/>
    </location>
</feature>
<dbReference type="InterPro" id="IPR019888">
    <property type="entry name" value="Tscrpt_reg_AsnC-like"/>
</dbReference>
<dbReference type="Gene3D" id="1.10.10.10">
    <property type="entry name" value="Winged helix-like DNA-binding domain superfamily/Winged helix DNA-binding domain"/>
    <property type="match status" value="1"/>
</dbReference>
<dbReference type="SUPFAM" id="SSF46785">
    <property type="entry name" value="Winged helix' DNA-binding domain"/>
    <property type="match status" value="1"/>
</dbReference>
<dbReference type="PANTHER" id="PTHR30154:SF53">
    <property type="entry name" value="HTH-TYPE TRANSCRIPTIONAL REGULATOR LRPC"/>
    <property type="match status" value="1"/>
</dbReference>
<keyword evidence="3" id="KW-0804">Transcription</keyword>
<dbReference type="InterPro" id="IPR011991">
    <property type="entry name" value="ArsR-like_HTH"/>
</dbReference>